<dbReference type="InterPro" id="IPR047126">
    <property type="entry name" value="RNF141-like"/>
</dbReference>
<evidence type="ECO:0000259" key="3">
    <source>
        <dbReference type="PROSITE" id="PS50089"/>
    </source>
</evidence>
<feature type="region of interest" description="Disordered" evidence="2">
    <location>
        <begin position="1"/>
        <end position="70"/>
    </location>
</feature>
<keyword evidence="5" id="KW-1185">Reference proteome</keyword>
<dbReference type="PROSITE" id="PS50089">
    <property type="entry name" value="ZF_RING_2"/>
    <property type="match status" value="1"/>
</dbReference>
<evidence type="ECO:0000313" key="5">
    <source>
        <dbReference type="Proteomes" id="UP001556367"/>
    </source>
</evidence>
<name>A0ABR3J5P2_9AGAR</name>
<dbReference type="Pfam" id="PF13923">
    <property type="entry name" value="zf-C3HC4_2"/>
    <property type="match status" value="1"/>
</dbReference>
<feature type="compositionally biased region" description="Low complexity" evidence="2">
    <location>
        <begin position="100"/>
        <end position="110"/>
    </location>
</feature>
<protein>
    <recommendedName>
        <fullName evidence="3">RING-type domain-containing protein</fullName>
    </recommendedName>
</protein>
<keyword evidence="1" id="KW-0479">Metal-binding</keyword>
<evidence type="ECO:0000313" key="4">
    <source>
        <dbReference type="EMBL" id="KAL0950822.1"/>
    </source>
</evidence>
<accession>A0ABR3J5P2</accession>
<comment type="caution">
    <text evidence="4">The sequence shown here is derived from an EMBL/GenBank/DDBJ whole genome shotgun (WGS) entry which is preliminary data.</text>
</comment>
<keyword evidence="1" id="KW-0862">Zinc</keyword>
<gene>
    <name evidence="4" type="ORF">HGRIS_007584</name>
</gene>
<organism evidence="4 5">
    <name type="scientific">Hohenbuehelia grisea</name>
    <dbReference type="NCBI Taxonomy" id="104357"/>
    <lineage>
        <taxon>Eukaryota</taxon>
        <taxon>Fungi</taxon>
        <taxon>Dikarya</taxon>
        <taxon>Basidiomycota</taxon>
        <taxon>Agaricomycotina</taxon>
        <taxon>Agaricomycetes</taxon>
        <taxon>Agaricomycetidae</taxon>
        <taxon>Agaricales</taxon>
        <taxon>Pleurotineae</taxon>
        <taxon>Pleurotaceae</taxon>
        <taxon>Hohenbuehelia</taxon>
    </lineage>
</organism>
<dbReference type="InterPro" id="IPR013083">
    <property type="entry name" value="Znf_RING/FYVE/PHD"/>
</dbReference>
<dbReference type="SUPFAM" id="SSF57850">
    <property type="entry name" value="RING/U-box"/>
    <property type="match status" value="1"/>
</dbReference>
<dbReference type="SMART" id="SM00184">
    <property type="entry name" value="RING"/>
    <property type="match status" value="1"/>
</dbReference>
<feature type="compositionally biased region" description="Polar residues" evidence="2">
    <location>
        <begin position="133"/>
        <end position="144"/>
    </location>
</feature>
<dbReference type="Proteomes" id="UP001556367">
    <property type="component" value="Unassembled WGS sequence"/>
</dbReference>
<feature type="region of interest" description="Disordered" evidence="2">
    <location>
        <begin position="87"/>
        <end position="185"/>
    </location>
</feature>
<dbReference type="Gene3D" id="3.30.40.10">
    <property type="entry name" value="Zinc/RING finger domain, C3HC4 (zinc finger)"/>
    <property type="match status" value="1"/>
</dbReference>
<sequence length="365" mass="40096">MSDDDEYFSQVDDLANVDWDSVPGLAGPSSHPGPLAPAQPVAGPSSQPIEIPRPSSTHSRDSSHYSFGDDLDQATFDALDAIEARISQQDRIAAPTPRVPSASSNLSAPSPYFPPPNSTRSASRQPIVPPIQNHKQPLASQSQKPGHADVLPSRASAKRPASPLESPAQRKKGKMRDDGLGGQTQHHGVQKLLQTFEDEMTCPICCDIFAAAQLGNPCGHSFCGECGWTWIQKQKKSRKATCPVCRARLSGSHPMLPNIAVDNTVQRHIEALHASGQEDWGPNGARMKEWEARKARWKATVAKKDAEEKKKKEKKFQPRVVHSPRFPIPASFELADIMRPDMFNMFGLIVDDDDDDEDYVLEVDD</sequence>
<dbReference type="InterPro" id="IPR001841">
    <property type="entry name" value="Znf_RING"/>
</dbReference>
<reference evidence="5" key="1">
    <citation type="submission" date="2024-06" db="EMBL/GenBank/DDBJ databases">
        <title>Multi-omics analyses provide insights into the biosynthesis of the anticancer antibiotic pleurotin in Hohenbuehelia grisea.</title>
        <authorList>
            <person name="Weaver J.A."/>
            <person name="Alberti F."/>
        </authorList>
    </citation>
    <scope>NUCLEOTIDE SEQUENCE [LARGE SCALE GENOMIC DNA]</scope>
    <source>
        <strain evidence="5">T-177</strain>
    </source>
</reference>
<keyword evidence="1" id="KW-0863">Zinc-finger</keyword>
<evidence type="ECO:0000256" key="2">
    <source>
        <dbReference type="SAM" id="MobiDB-lite"/>
    </source>
</evidence>
<dbReference type="PANTHER" id="PTHR12109">
    <property type="entry name" value="RING FINGER PROTEIN 141-RELATED"/>
    <property type="match status" value="1"/>
</dbReference>
<evidence type="ECO:0000256" key="1">
    <source>
        <dbReference type="PROSITE-ProRule" id="PRU00175"/>
    </source>
</evidence>
<feature type="domain" description="RING-type" evidence="3">
    <location>
        <begin position="202"/>
        <end position="246"/>
    </location>
</feature>
<proteinExistence type="predicted"/>
<dbReference type="EMBL" id="JASNQZ010000011">
    <property type="protein sequence ID" value="KAL0950822.1"/>
    <property type="molecule type" value="Genomic_DNA"/>
</dbReference>